<gene>
    <name evidence="3" type="ORF">LY79DRAFT_582636</name>
</gene>
<evidence type="ECO:0000313" key="3">
    <source>
        <dbReference type="EMBL" id="KAK1579343.1"/>
    </source>
</evidence>
<name>A0AAD8PSR7_9PEZI</name>
<dbReference type="EMBL" id="JAHLJV010000068">
    <property type="protein sequence ID" value="KAK1579343.1"/>
    <property type="molecule type" value="Genomic_DNA"/>
</dbReference>
<protein>
    <submittedName>
        <fullName evidence="3">Uncharacterized protein</fullName>
    </submittedName>
</protein>
<accession>A0AAD8PSR7</accession>
<keyword evidence="2" id="KW-0812">Transmembrane</keyword>
<organism evidence="3 4">
    <name type="scientific">Colletotrichum navitas</name>
    <dbReference type="NCBI Taxonomy" id="681940"/>
    <lineage>
        <taxon>Eukaryota</taxon>
        <taxon>Fungi</taxon>
        <taxon>Dikarya</taxon>
        <taxon>Ascomycota</taxon>
        <taxon>Pezizomycotina</taxon>
        <taxon>Sordariomycetes</taxon>
        <taxon>Hypocreomycetidae</taxon>
        <taxon>Glomerellales</taxon>
        <taxon>Glomerellaceae</taxon>
        <taxon>Colletotrichum</taxon>
        <taxon>Colletotrichum graminicola species complex</taxon>
    </lineage>
</organism>
<feature type="region of interest" description="Disordered" evidence="1">
    <location>
        <begin position="14"/>
        <end position="38"/>
    </location>
</feature>
<evidence type="ECO:0000256" key="1">
    <source>
        <dbReference type="SAM" id="MobiDB-lite"/>
    </source>
</evidence>
<feature type="region of interest" description="Disordered" evidence="1">
    <location>
        <begin position="94"/>
        <end position="118"/>
    </location>
</feature>
<dbReference type="Proteomes" id="UP001230504">
    <property type="component" value="Unassembled WGS sequence"/>
</dbReference>
<evidence type="ECO:0000256" key="2">
    <source>
        <dbReference type="SAM" id="Phobius"/>
    </source>
</evidence>
<evidence type="ECO:0000313" key="4">
    <source>
        <dbReference type="Proteomes" id="UP001230504"/>
    </source>
</evidence>
<keyword evidence="2" id="KW-0472">Membrane</keyword>
<dbReference type="AlphaFoldDB" id="A0AAD8PSR7"/>
<feature type="transmembrane region" description="Helical" evidence="2">
    <location>
        <begin position="122"/>
        <end position="145"/>
    </location>
</feature>
<feature type="compositionally biased region" description="Pro residues" evidence="1">
    <location>
        <begin position="217"/>
        <end position="226"/>
    </location>
</feature>
<reference evidence="3" key="1">
    <citation type="submission" date="2021-06" db="EMBL/GenBank/DDBJ databases">
        <title>Comparative genomics, transcriptomics and evolutionary studies reveal genomic signatures of adaptation to plant cell wall in hemibiotrophic fungi.</title>
        <authorList>
            <consortium name="DOE Joint Genome Institute"/>
            <person name="Baroncelli R."/>
            <person name="Diaz J.F."/>
            <person name="Benocci T."/>
            <person name="Peng M."/>
            <person name="Battaglia E."/>
            <person name="Haridas S."/>
            <person name="Andreopoulos W."/>
            <person name="Labutti K."/>
            <person name="Pangilinan J."/>
            <person name="Floch G.L."/>
            <person name="Makela M.R."/>
            <person name="Henrissat B."/>
            <person name="Grigoriev I.V."/>
            <person name="Crouch J.A."/>
            <person name="De Vries R.P."/>
            <person name="Sukno S.A."/>
            <person name="Thon M.R."/>
        </authorList>
    </citation>
    <scope>NUCLEOTIDE SEQUENCE</scope>
    <source>
        <strain evidence="3">CBS 125086</strain>
    </source>
</reference>
<dbReference type="RefSeq" id="XP_060410478.1">
    <property type="nucleotide sequence ID" value="XM_060560272.1"/>
</dbReference>
<comment type="caution">
    <text evidence="3">The sequence shown here is derived from an EMBL/GenBank/DDBJ whole genome shotgun (WGS) entry which is preliminary data.</text>
</comment>
<keyword evidence="4" id="KW-1185">Reference proteome</keyword>
<keyword evidence="2" id="KW-1133">Transmembrane helix</keyword>
<feature type="compositionally biased region" description="Basic residues" evidence="1">
    <location>
        <begin position="227"/>
        <end position="238"/>
    </location>
</feature>
<proteinExistence type="predicted"/>
<feature type="region of interest" description="Disordered" evidence="1">
    <location>
        <begin position="206"/>
        <end position="242"/>
    </location>
</feature>
<sequence length="337" mass="37028">MPVGTSRIAAIPSGLPSPLGIVSEDGQESSLIPHVPRPSPVGSVRSAFSHRFDGRTALVLANSTLTPVTRYIEPSVSPHRSAAKMILSLASRTAAPSSSSSTDPVADDSTATSPGSTSTRTLIITSTVLGTAFFLAIAVAAYFVVTRNRRRQSAEDYKNACLRNPDLTWEEYTRRTRLTQSRIILAEEELRDTIIRKSLQARTSITVSTVAPGSPDTEPPVSPPPRTRSRIWHGRNRSKSSIEAEEGEGLLMSVRSDWDQHEARVEKTWELLHKKYPTRRVTLPVEEDYGGPVRPPTIRLKTPPLLSHPMFRGWTAEVPARQSSLPTELARMKPAQI</sequence>
<dbReference type="GeneID" id="85444512"/>